<dbReference type="InterPro" id="IPR019260">
    <property type="entry name" value="DUF2262"/>
</dbReference>
<evidence type="ECO:0000313" key="2">
    <source>
        <dbReference type="EMBL" id="MCO6046682.1"/>
    </source>
</evidence>
<reference evidence="2" key="1">
    <citation type="submission" date="2022-06" db="EMBL/GenBank/DDBJ databases">
        <title>Aeoliella straminimaris, a novel planctomycete from sediments.</title>
        <authorList>
            <person name="Vitorino I.R."/>
            <person name="Lage O.M."/>
        </authorList>
    </citation>
    <scope>NUCLEOTIDE SEQUENCE</scope>
    <source>
        <strain evidence="2">ICT_H6.2</strain>
    </source>
</reference>
<keyword evidence="3" id="KW-1185">Reference proteome</keyword>
<evidence type="ECO:0000313" key="3">
    <source>
        <dbReference type="Proteomes" id="UP001155241"/>
    </source>
</evidence>
<organism evidence="2 3">
    <name type="scientific">Aeoliella straminimaris</name>
    <dbReference type="NCBI Taxonomy" id="2954799"/>
    <lineage>
        <taxon>Bacteria</taxon>
        <taxon>Pseudomonadati</taxon>
        <taxon>Planctomycetota</taxon>
        <taxon>Planctomycetia</taxon>
        <taxon>Pirellulales</taxon>
        <taxon>Lacipirellulaceae</taxon>
        <taxon>Aeoliella</taxon>
    </lineage>
</organism>
<proteinExistence type="predicted"/>
<dbReference type="AlphaFoldDB" id="A0A9X2FCS5"/>
<protein>
    <submittedName>
        <fullName evidence="2">DUF2262 domain-containing protein</fullName>
    </submittedName>
</protein>
<dbReference type="Pfam" id="PF10020">
    <property type="entry name" value="DUF2262"/>
    <property type="match status" value="1"/>
</dbReference>
<dbReference type="Proteomes" id="UP001155241">
    <property type="component" value="Unassembled WGS sequence"/>
</dbReference>
<comment type="caution">
    <text evidence="2">The sequence shown here is derived from an EMBL/GenBank/DDBJ whole genome shotgun (WGS) entry which is preliminary data.</text>
</comment>
<dbReference type="RefSeq" id="WP_252854797.1">
    <property type="nucleotide sequence ID" value="NZ_JAMXLR010000077.1"/>
</dbReference>
<sequence length="278" mass="31277">MPTPYHPPGIESLSEIDMADVTYQDQSVIICGLVSLEPQAGSNGTNDSYMVHSLSFAAWHRPGEPIVERELDVFRAVPKGEEFFDTDCFEDFPELSIQKFRVLLSEDETRAVFEQAFLMDDKDDEALIAVREELKKPVVVSTKLFGDLVLNRQVEWFEGTAIWNGEKVPIAFDTDEELGITKQLQTAEELFQDSAKWGELIAEFAAKENLSVANDWRLQGAPRITKSEFLQRIKPSFIIIQTDGEFKFSCDDDDMFGGHSIDISGSLQEGLTHSRISG</sequence>
<gene>
    <name evidence="2" type="ORF">NG895_22530</name>
</gene>
<evidence type="ECO:0000259" key="1">
    <source>
        <dbReference type="Pfam" id="PF10020"/>
    </source>
</evidence>
<feature type="domain" description="DUF2262" evidence="1">
    <location>
        <begin position="144"/>
        <end position="276"/>
    </location>
</feature>
<dbReference type="EMBL" id="JAMXLR010000077">
    <property type="protein sequence ID" value="MCO6046682.1"/>
    <property type="molecule type" value="Genomic_DNA"/>
</dbReference>
<accession>A0A9X2FCS5</accession>
<name>A0A9X2FCS5_9BACT</name>